<feature type="compositionally biased region" description="Polar residues" evidence="1">
    <location>
        <begin position="1"/>
        <end position="46"/>
    </location>
</feature>
<evidence type="ECO:0000256" key="1">
    <source>
        <dbReference type="SAM" id="MobiDB-lite"/>
    </source>
</evidence>
<feature type="region of interest" description="Disordered" evidence="1">
    <location>
        <begin position="255"/>
        <end position="283"/>
    </location>
</feature>
<reference evidence="3" key="1">
    <citation type="journal article" date="2014" name="Proc. Natl. Acad. Sci. U.S.A.">
        <title>Extensive sampling of basidiomycete genomes demonstrates inadequacy of the white-rot/brown-rot paradigm for wood decay fungi.</title>
        <authorList>
            <person name="Riley R."/>
            <person name="Salamov A.A."/>
            <person name="Brown D.W."/>
            <person name="Nagy L.G."/>
            <person name="Floudas D."/>
            <person name="Held B.W."/>
            <person name="Levasseur A."/>
            <person name="Lombard V."/>
            <person name="Morin E."/>
            <person name="Otillar R."/>
            <person name="Lindquist E.A."/>
            <person name="Sun H."/>
            <person name="LaButti K.M."/>
            <person name="Schmutz J."/>
            <person name="Jabbour D."/>
            <person name="Luo H."/>
            <person name="Baker S.E."/>
            <person name="Pisabarro A.G."/>
            <person name="Walton J.D."/>
            <person name="Blanchette R.A."/>
            <person name="Henrissat B."/>
            <person name="Martin F."/>
            <person name="Cullen D."/>
            <person name="Hibbett D.S."/>
            <person name="Grigoriev I.V."/>
        </authorList>
    </citation>
    <scope>NUCLEOTIDE SEQUENCE [LARGE SCALE GENOMIC DNA]</scope>
    <source>
        <strain evidence="3">MUCL 33604</strain>
    </source>
</reference>
<protein>
    <submittedName>
        <fullName evidence="2">Uncharacterized protein</fullName>
    </submittedName>
</protein>
<gene>
    <name evidence="2" type="ORF">JAAARDRAFT_32792</name>
</gene>
<dbReference type="STRING" id="933084.A0A067Q2N4"/>
<accession>A0A067Q2N4</accession>
<evidence type="ECO:0000313" key="2">
    <source>
        <dbReference type="EMBL" id="KDQ60395.1"/>
    </source>
</evidence>
<evidence type="ECO:0000313" key="3">
    <source>
        <dbReference type="Proteomes" id="UP000027265"/>
    </source>
</evidence>
<dbReference type="AlphaFoldDB" id="A0A067Q2N4"/>
<sequence length="333" mass="36619">MESTSFSWNTGFATPTKPTSGWTSSWRFDTPGSNTSSFATPKSVASPSIYGTPLGKYTNDTPIKLKSSKASQGSPRGYFAFPPPGSPDPSGATRHTPSTGTLPRNDGGSSRLEDATPQLHSRDDKAPSEAPPVSSDSPRRTTRIQRESDLASLGEYEWVRTGGVLRDASGKRDLARTQAIREELRIREEERKVRESWEGYEKNWSEFVQVLGGGESVGGLTFQDIPWPVRVSPRTVEELKAVSIKEFLLSPLSLRPGTPKADPQELLAGEQAPPPSRSLTPVPTTKKEIIRSSLLRWHPDKLDGLGLWVKVRDDEKDLVREGVGLVTRTIREI</sequence>
<feature type="compositionally biased region" description="Polar residues" evidence="1">
    <location>
        <begin position="93"/>
        <end position="102"/>
    </location>
</feature>
<name>A0A067Q2N4_9AGAM</name>
<dbReference type="Proteomes" id="UP000027265">
    <property type="component" value="Unassembled WGS sequence"/>
</dbReference>
<dbReference type="HOGENOM" id="CLU_050706_0_0_1"/>
<dbReference type="OrthoDB" id="3241983at2759"/>
<dbReference type="InParanoid" id="A0A067Q2N4"/>
<dbReference type="EMBL" id="KL197714">
    <property type="protein sequence ID" value="KDQ60395.1"/>
    <property type="molecule type" value="Genomic_DNA"/>
</dbReference>
<feature type="region of interest" description="Disordered" evidence="1">
    <location>
        <begin position="1"/>
        <end position="148"/>
    </location>
</feature>
<proteinExistence type="predicted"/>
<organism evidence="2 3">
    <name type="scientific">Jaapia argillacea MUCL 33604</name>
    <dbReference type="NCBI Taxonomy" id="933084"/>
    <lineage>
        <taxon>Eukaryota</taxon>
        <taxon>Fungi</taxon>
        <taxon>Dikarya</taxon>
        <taxon>Basidiomycota</taxon>
        <taxon>Agaricomycotina</taxon>
        <taxon>Agaricomycetes</taxon>
        <taxon>Agaricomycetidae</taxon>
        <taxon>Jaapiales</taxon>
        <taxon>Jaapiaceae</taxon>
        <taxon>Jaapia</taxon>
    </lineage>
</organism>
<keyword evidence="3" id="KW-1185">Reference proteome</keyword>